<dbReference type="Pfam" id="PF12146">
    <property type="entry name" value="Hydrolase_4"/>
    <property type="match status" value="1"/>
</dbReference>
<feature type="compositionally biased region" description="Basic residues" evidence="1">
    <location>
        <begin position="1"/>
        <end position="11"/>
    </location>
</feature>
<dbReference type="PANTHER" id="PTHR43358">
    <property type="entry name" value="ALPHA/BETA-HYDROLASE"/>
    <property type="match status" value="1"/>
</dbReference>
<dbReference type="SUPFAM" id="SSF53474">
    <property type="entry name" value="alpha/beta-Hydrolases"/>
    <property type="match status" value="1"/>
</dbReference>
<name>A0A7S4Q7G4_9DINO</name>
<proteinExistence type="predicted"/>
<protein>
    <recommendedName>
        <fullName evidence="2">Serine aminopeptidase S33 domain-containing protein</fullName>
    </recommendedName>
</protein>
<organism evidence="3">
    <name type="scientific">Alexandrium monilatum</name>
    <dbReference type="NCBI Taxonomy" id="311494"/>
    <lineage>
        <taxon>Eukaryota</taxon>
        <taxon>Sar</taxon>
        <taxon>Alveolata</taxon>
        <taxon>Dinophyceae</taxon>
        <taxon>Gonyaulacales</taxon>
        <taxon>Pyrocystaceae</taxon>
        <taxon>Alexandrium</taxon>
    </lineage>
</organism>
<dbReference type="Gene3D" id="3.40.50.1820">
    <property type="entry name" value="alpha/beta hydrolase"/>
    <property type="match status" value="1"/>
</dbReference>
<dbReference type="InterPro" id="IPR022742">
    <property type="entry name" value="Hydrolase_4"/>
</dbReference>
<dbReference type="AlphaFoldDB" id="A0A7S4Q7G4"/>
<dbReference type="PANTHER" id="PTHR43358:SF4">
    <property type="entry name" value="ALPHA_BETA HYDROLASE FOLD-1 DOMAIN-CONTAINING PROTEIN"/>
    <property type="match status" value="1"/>
</dbReference>
<feature type="compositionally biased region" description="Low complexity" evidence="1">
    <location>
        <begin position="23"/>
        <end position="33"/>
    </location>
</feature>
<dbReference type="InterPro" id="IPR052920">
    <property type="entry name" value="DNA-binding_regulatory"/>
</dbReference>
<feature type="domain" description="Serine aminopeptidase S33" evidence="2">
    <location>
        <begin position="115"/>
        <end position="227"/>
    </location>
</feature>
<evidence type="ECO:0000259" key="2">
    <source>
        <dbReference type="Pfam" id="PF12146"/>
    </source>
</evidence>
<dbReference type="EMBL" id="HBNR01021675">
    <property type="protein sequence ID" value="CAE4574835.1"/>
    <property type="molecule type" value="Transcribed_RNA"/>
</dbReference>
<dbReference type="InterPro" id="IPR029058">
    <property type="entry name" value="AB_hydrolase_fold"/>
</dbReference>
<sequence>MGGFPGKRRSAAKSGSEAAHRQSGTSEASGSEARAARDASAEGFTSSYEGLVKAIIRPPRMQYDPAKDLGPREFEHCGRRFRREDLQLQNKRGLTLQCSWWKFHAEDAPAQELPCVIYLHGNAASRLGAVELLQHLLRSAVSVFAADFAGSGQSEGEYVSLGYYEREDVEAVIAHLRASGEVSTVGLWGHSMGATTALLYGDRDPTIAALVLDCPFADLTQLANELVNDARERGLRVPGFAITMGTSMIRRSVRRRAKFDPKDVSPIANCGKCFIPALFAHGSRDAFIKPHHSEQLHEAYAGDKNLIIFDGEHCSERPDFFFDSAVIFLRQTLAVKEEHCLDVNIRGIDHITGLFSGVTDALRNTETEMMRQAMMVSVQEAYGQQAAQAPVAAVPREELRQAVQGFEAVTGAGGDTAAYYAHVALSQGETVDFAIQLYFENGCSPPPAGWQPPSA</sequence>
<reference evidence="3" key="1">
    <citation type="submission" date="2021-01" db="EMBL/GenBank/DDBJ databases">
        <authorList>
            <person name="Corre E."/>
            <person name="Pelletier E."/>
            <person name="Niang G."/>
            <person name="Scheremetjew M."/>
            <person name="Finn R."/>
            <person name="Kale V."/>
            <person name="Holt S."/>
            <person name="Cochrane G."/>
            <person name="Meng A."/>
            <person name="Brown T."/>
            <person name="Cohen L."/>
        </authorList>
    </citation>
    <scope>NUCLEOTIDE SEQUENCE</scope>
    <source>
        <strain evidence="3">CCMP3105</strain>
    </source>
</reference>
<feature type="region of interest" description="Disordered" evidence="1">
    <location>
        <begin position="1"/>
        <end position="41"/>
    </location>
</feature>
<gene>
    <name evidence="3" type="ORF">AMON00008_LOCUS14454</name>
</gene>
<accession>A0A7S4Q7G4</accession>
<evidence type="ECO:0000313" key="3">
    <source>
        <dbReference type="EMBL" id="CAE4574835.1"/>
    </source>
</evidence>
<evidence type="ECO:0000256" key="1">
    <source>
        <dbReference type="SAM" id="MobiDB-lite"/>
    </source>
</evidence>